<name>B0PC16_9FIRM</name>
<comment type="caution">
    <text evidence="1">The sequence shown here is derived from an EMBL/GenBank/DDBJ whole genome shotgun (WGS) entry which is preliminary data.</text>
</comment>
<gene>
    <name evidence="1" type="ORF">ANACOL_02325</name>
</gene>
<evidence type="ECO:0000313" key="1">
    <source>
        <dbReference type="EMBL" id="EDS11141.1"/>
    </source>
</evidence>
<reference evidence="1" key="1">
    <citation type="submission" date="2007-11" db="EMBL/GenBank/DDBJ databases">
        <authorList>
            <person name="Fulton L."/>
            <person name="Clifton S."/>
            <person name="Fulton B."/>
            <person name="Xu J."/>
            <person name="Minx P."/>
            <person name="Pepin K.H."/>
            <person name="Johnson M."/>
            <person name="Thiruvilangam P."/>
            <person name="Bhonagiri V."/>
            <person name="Nash W.E."/>
            <person name="Mardis E.R."/>
            <person name="Wilson R.K."/>
        </authorList>
    </citation>
    <scope>NUCLEOTIDE SEQUENCE [LARGE SCALE GENOMIC DNA]</scope>
    <source>
        <strain evidence="1">DSM 17241</strain>
    </source>
</reference>
<keyword evidence="2" id="KW-1185">Reference proteome</keyword>
<accession>B0PC16</accession>
<dbReference type="AlphaFoldDB" id="B0PC16"/>
<evidence type="ECO:0000313" key="2">
    <source>
        <dbReference type="Proteomes" id="UP000003803"/>
    </source>
</evidence>
<dbReference type="HOGENOM" id="CLU_2285537_0_0_9"/>
<dbReference type="EMBL" id="ABGD02000018">
    <property type="protein sequence ID" value="EDS11141.1"/>
    <property type="molecule type" value="Genomic_DNA"/>
</dbReference>
<proteinExistence type="predicted"/>
<sequence length="101" mass="11468">MLHFVGEAATAALVLVVYVPIILQAPISIIPSPILIATGNTPRGETVYSTDLPGRVFDKAFWKSYTYFNLTMQGAAKQHERMYARLFKLWRKLPEQAERSR</sequence>
<dbReference type="Proteomes" id="UP000003803">
    <property type="component" value="Unassembled WGS sequence"/>
</dbReference>
<organism evidence="1 2">
    <name type="scientific">Anaerotruncus colihominis DSM 17241</name>
    <dbReference type="NCBI Taxonomy" id="445972"/>
    <lineage>
        <taxon>Bacteria</taxon>
        <taxon>Bacillati</taxon>
        <taxon>Bacillota</taxon>
        <taxon>Clostridia</taxon>
        <taxon>Eubacteriales</taxon>
        <taxon>Oscillospiraceae</taxon>
        <taxon>Anaerotruncus</taxon>
    </lineage>
</organism>
<protein>
    <submittedName>
        <fullName evidence="1">Uncharacterized protein</fullName>
    </submittedName>
</protein>
<reference evidence="1" key="2">
    <citation type="submission" date="2013-09" db="EMBL/GenBank/DDBJ databases">
        <title>Draft genome sequence of Anaerotruncus colihominis(DSM 17241).</title>
        <authorList>
            <person name="Sudarsanam P."/>
            <person name="Ley R."/>
            <person name="Guruge J."/>
            <person name="Turnbaugh P.J."/>
            <person name="Mahowald M."/>
            <person name="Liep D."/>
            <person name="Gordon J."/>
        </authorList>
    </citation>
    <scope>NUCLEOTIDE SEQUENCE</scope>
    <source>
        <strain evidence="1">DSM 17241</strain>
    </source>
</reference>